<feature type="repeat" description="ANK" evidence="3">
    <location>
        <begin position="59"/>
        <end position="97"/>
    </location>
</feature>
<organism evidence="4 5">
    <name type="scientific">Aspergillus leporis</name>
    <dbReference type="NCBI Taxonomy" id="41062"/>
    <lineage>
        <taxon>Eukaryota</taxon>
        <taxon>Fungi</taxon>
        <taxon>Dikarya</taxon>
        <taxon>Ascomycota</taxon>
        <taxon>Pezizomycotina</taxon>
        <taxon>Eurotiomycetes</taxon>
        <taxon>Eurotiomycetidae</taxon>
        <taxon>Eurotiales</taxon>
        <taxon>Aspergillaceae</taxon>
        <taxon>Aspergillus</taxon>
        <taxon>Aspergillus subgen. Circumdati</taxon>
    </lineage>
</organism>
<dbReference type="Proteomes" id="UP000326565">
    <property type="component" value="Unassembled WGS sequence"/>
</dbReference>
<dbReference type="PROSITE" id="PS50088">
    <property type="entry name" value="ANK_REPEAT"/>
    <property type="match status" value="1"/>
</dbReference>
<dbReference type="InterPro" id="IPR036770">
    <property type="entry name" value="Ankyrin_rpt-contain_sf"/>
</dbReference>
<dbReference type="Gene3D" id="1.25.40.20">
    <property type="entry name" value="Ankyrin repeat-containing domain"/>
    <property type="match status" value="1"/>
</dbReference>
<evidence type="ECO:0000256" key="3">
    <source>
        <dbReference type="PROSITE-ProRule" id="PRU00023"/>
    </source>
</evidence>
<dbReference type="OrthoDB" id="366390at2759"/>
<dbReference type="SUPFAM" id="SSF48403">
    <property type="entry name" value="Ankyrin repeat"/>
    <property type="match status" value="1"/>
</dbReference>
<reference evidence="4 5" key="1">
    <citation type="submission" date="2019-04" db="EMBL/GenBank/DDBJ databases">
        <title>Friends and foes A comparative genomics study of 23 Aspergillus species from section Flavi.</title>
        <authorList>
            <consortium name="DOE Joint Genome Institute"/>
            <person name="Kjaerbolling I."/>
            <person name="Vesth T."/>
            <person name="Frisvad J.C."/>
            <person name="Nybo J.L."/>
            <person name="Theobald S."/>
            <person name="Kildgaard S."/>
            <person name="Isbrandt T."/>
            <person name="Kuo A."/>
            <person name="Sato A."/>
            <person name="Lyhne E.K."/>
            <person name="Kogle M.E."/>
            <person name="Wiebenga A."/>
            <person name="Kun R.S."/>
            <person name="Lubbers R.J."/>
            <person name="Makela M.R."/>
            <person name="Barry K."/>
            <person name="Chovatia M."/>
            <person name="Clum A."/>
            <person name="Daum C."/>
            <person name="Haridas S."/>
            <person name="He G."/>
            <person name="LaButti K."/>
            <person name="Lipzen A."/>
            <person name="Mondo S."/>
            <person name="Riley R."/>
            <person name="Salamov A."/>
            <person name="Simmons B.A."/>
            <person name="Magnuson J.K."/>
            <person name="Henrissat B."/>
            <person name="Mortensen U.H."/>
            <person name="Larsen T.O."/>
            <person name="Devries R.P."/>
            <person name="Grigoriev I.V."/>
            <person name="Machida M."/>
            <person name="Baker S.E."/>
            <person name="Andersen M.R."/>
        </authorList>
    </citation>
    <scope>NUCLEOTIDE SEQUENCE [LARGE SCALE GENOMIC DNA]</scope>
    <source>
        <strain evidence="4 5">CBS 151.66</strain>
    </source>
</reference>
<evidence type="ECO:0000313" key="4">
    <source>
        <dbReference type="EMBL" id="KAB8078785.1"/>
    </source>
</evidence>
<dbReference type="InterPro" id="IPR002110">
    <property type="entry name" value="Ankyrin_rpt"/>
</dbReference>
<protein>
    <submittedName>
        <fullName evidence="4">Ankyrin repeat-containing domain protein</fullName>
    </submittedName>
</protein>
<dbReference type="AlphaFoldDB" id="A0A5N5XF33"/>
<dbReference type="Pfam" id="PF12796">
    <property type="entry name" value="Ank_2"/>
    <property type="match status" value="1"/>
</dbReference>
<keyword evidence="1" id="KW-0677">Repeat</keyword>
<evidence type="ECO:0000256" key="2">
    <source>
        <dbReference type="ARBA" id="ARBA00023043"/>
    </source>
</evidence>
<dbReference type="GO" id="GO:0005634">
    <property type="term" value="C:nucleus"/>
    <property type="evidence" value="ECO:0007669"/>
    <property type="project" value="TreeGrafter"/>
</dbReference>
<dbReference type="PANTHER" id="PTHR24124:SF14">
    <property type="entry name" value="CHROMOSOME UNDETERMINED SCAFFOLD_25, WHOLE GENOME SHOTGUN SEQUENCE"/>
    <property type="match status" value="1"/>
</dbReference>
<gene>
    <name evidence="4" type="ORF">BDV29DRAFT_165759</name>
</gene>
<sequence>MKLIEFLLDFGADWRLQDREGNTVLHKAAGRGFEGIVEHILTLPSFTEERAILTRVNKHGNTALHLAAKAPYTTDVATLSTVKSLLDAGFSPNAVNYDGQSLAHLLVRDGLFDDAMKMLSWAELCP</sequence>
<evidence type="ECO:0000256" key="1">
    <source>
        <dbReference type="ARBA" id="ARBA00022737"/>
    </source>
</evidence>
<dbReference type="PANTHER" id="PTHR24124">
    <property type="entry name" value="ANKYRIN REPEAT FAMILY A"/>
    <property type="match status" value="1"/>
</dbReference>
<keyword evidence="5" id="KW-1185">Reference proteome</keyword>
<dbReference type="EMBL" id="ML732155">
    <property type="protein sequence ID" value="KAB8078785.1"/>
    <property type="molecule type" value="Genomic_DNA"/>
</dbReference>
<proteinExistence type="predicted"/>
<name>A0A5N5XF33_9EURO</name>
<evidence type="ECO:0000313" key="5">
    <source>
        <dbReference type="Proteomes" id="UP000326565"/>
    </source>
</evidence>
<dbReference type="SMART" id="SM00248">
    <property type="entry name" value="ANK"/>
    <property type="match status" value="2"/>
</dbReference>
<accession>A0A5N5XF33</accession>
<keyword evidence="2 3" id="KW-0040">ANK repeat</keyword>
<dbReference type="GO" id="GO:0010468">
    <property type="term" value="P:regulation of gene expression"/>
    <property type="evidence" value="ECO:0007669"/>
    <property type="project" value="TreeGrafter"/>
</dbReference>